<evidence type="ECO:0000313" key="1">
    <source>
        <dbReference type="EMBL" id="CAI9725526.1"/>
    </source>
</evidence>
<protein>
    <submittedName>
        <fullName evidence="1">Uncharacterized protein</fullName>
    </submittedName>
</protein>
<accession>A0AA36F4K4</accession>
<sequence length="85" mass="9731">MENVVCLNIDGKDERILDECYDTKNTITKICKELSSDWKSILPTLSVTSEVVESSAQFTNVLIATSVHHSFHITTLLYYLMTLRY</sequence>
<reference evidence="1" key="1">
    <citation type="submission" date="2023-08" db="EMBL/GenBank/DDBJ databases">
        <authorList>
            <person name="Alioto T."/>
            <person name="Alioto T."/>
            <person name="Gomez Garrido J."/>
        </authorList>
    </citation>
    <scope>NUCLEOTIDE SEQUENCE</scope>
</reference>
<keyword evidence="2" id="KW-1185">Reference proteome</keyword>
<proteinExistence type="predicted"/>
<name>A0AA36F4K4_OCTVU</name>
<evidence type="ECO:0000313" key="2">
    <source>
        <dbReference type="Proteomes" id="UP001162480"/>
    </source>
</evidence>
<dbReference type="AlphaFoldDB" id="A0AA36F4K4"/>
<dbReference type="EMBL" id="OX597820">
    <property type="protein sequence ID" value="CAI9725526.1"/>
    <property type="molecule type" value="Genomic_DNA"/>
</dbReference>
<dbReference type="Proteomes" id="UP001162480">
    <property type="component" value="Chromosome 7"/>
</dbReference>
<gene>
    <name evidence="1" type="ORF">OCTVUL_1B010658</name>
</gene>
<organism evidence="1 2">
    <name type="scientific">Octopus vulgaris</name>
    <name type="common">Common octopus</name>
    <dbReference type="NCBI Taxonomy" id="6645"/>
    <lineage>
        <taxon>Eukaryota</taxon>
        <taxon>Metazoa</taxon>
        <taxon>Spiralia</taxon>
        <taxon>Lophotrochozoa</taxon>
        <taxon>Mollusca</taxon>
        <taxon>Cephalopoda</taxon>
        <taxon>Coleoidea</taxon>
        <taxon>Octopodiformes</taxon>
        <taxon>Octopoda</taxon>
        <taxon>Incirrata</taxon>
        <taxon>Octopodidae</taxon>
        <taxon>Octopus</taxon>
    </lineage>
</organism>